<evidence type="ECO:0000313" key="7">
    <source>
        <dbReference type="EMBL" id="MDT0415435.1"/>
    </source>
</evidence>
<evidence type="ECO:0000313" key="8">
    <source>
        <dbReference type="Proteomes" id="UP001183607"/>
    </source>
</evidence>
<evidence type="ECO:0000256" key="5">
    <source>
        <dbReference type="ARBA" id="ARBA00023136"/>
    </source>
</evidence>
<dbReference type="RefSeq" id="WP_175417579.1">
    <property type="nucleotide sequence ID" value="NZ_JAVRER010000009.1"/>
</dbReference>
<keyword evidence="3 6" id="KW-0812">Transmembrane</keyword>
<dbReference type="Pfam" id="PF01810">
    <property type="entry name" value="LysE"/>
    <property type="match status" value="1"/>
</dbReference>
<dbReference type="InterPro" id="IPR001123">
    <property type="entry name" value="LeuE-type"/>
</dbReference>
<sequence length="200" mass="20314">MSFLLTSLAVVLTPGTGVLLTLSTGLAHGRRAGLLTALGCTLGTVPHLAAALTGLAALLHRSPTAFAVLQYAGAAYLVHLGFTTLRTARATLAVDAATAPPAGARLLVSPVLLNLLNPKLTLFCFAFLPAFVPARTADPFAAMLPLALVFMGLTFLALAGYAFGAAAVRRHVLSRPALLTGANRVFGGSFVALGAALALA</sequence>
<feature type="transmembrane region" description="Helical" evidence="6">
    <location>
        <begin position="140"/>
        <end position="164"/>
    </location>
</feature>
<feature type="transmembrane region" description="Helical" evidence="6">
    <location>
        <begin position="106"/>
        <end position="128"/>
    </location>
</feature>
<feature type="transmembrane region" description="Helical" evidence="6">
    <location>
        <begin position="6"/>
        <end position="27"/>
    </location>
</feature>
<dbReference type="GO" id="GO:0005886">
    <property type="term" value="C:plasma membrane"/>
    <property type="evidence" value="ECO:0007669"/>
    <property type="project" value="UniProtKB-SubCell"/>
</dbReference>
<keyword evidence="2" id="KW-1003">Cell membrane</keyword>
<evidence type="ECO:0000256" key="4">
    <source>
        <dbReference type="ARBA" id="ARBA00022989"/>
    </source>
</evidence>
<proteinExistence type="predicted"/>
<organism evidence="7 8">
    <name type="scientific">Streptomyces evansiae</name>
    <dbReference type="NCBI Taxonomy" id="3075535"/>
    <lineage>
        <taxon>Bacteria</taxon>
        <taxon>Bacillati</taxon>
        <taxon>Actinomycetota</taxon>
        <taxon>Actinomycetes</taxon>
        <taxon>Kitasatosporales</taxon>
        <taxon>Streptomycetaceae</taxon>
        <taxon>Streptomyces</taxon>
    </lineage>
</organism>
<gene>
    <name evidence="7" type="ORF">RM574_08020</name>
</gene>
<dbReference type="AlphaFoldDB" id="A0ABD5E1W4"/>
<protein>
    <submittedName>
        <fullName evidence="7">LysE family translocator</fullName>
    </submittedName>
</protein>
<comment type="subcellular location">
    <subcellularLocation>
        <location evidence="1">Cell membrane</location>
        <topology evidence="1">Multi-pass membrane protein</topology>
    </subcellularLocation>
</comment>
<evidence type="ECO:0000256" key="1">
    <source>
        <dbReference type="ARBA" id="ARBA00004651"/>
    </source>
</evidence>
<dbReference type="PIRSF" id="PIRSF006324">
    <property type="entry name" value="LeuE"/>
    <property type="match status" value="1"/>
</dbReference>
<feature type="transmembrane region" description="Helical" evidence="6">
    <location>
        <begin position="176"/>
        <end position="199"/>
    </location>
</feature>
<dbReference type="PANTHER" id="PTHR30086:SF14">
    <property type="entry name" value="HOMOSERINE_HOMOSERINE LACTONE EFFLUX PROTEIN"/>
    <property type="match status" value="1"/>
</dbReference>
<evidence type="ECO:0000256" key="2">
    <source>
        <dbReference type="ARBA" id="ARBA00022475"/>
    </source>
</evidence>
<name>A0ABD5E1W4_9ACTN</name>
<evidence type="ECO:0000256" key="3">
    <source>
        <dbReference type="ARBA" id="ARBA00022692"/>
    </source>
</evidence>
<keyword evidence="5 6" id="KW-0472">Membrane</keyword>
<keyword evidence="4 6" id="KW-1133">Transmembrane helix</keyword>
<feature type="transmembrane region" description="Helical" evidence="6">
    <location>
        <begin position="65"/>
        <end position="85"/>
    </location>
</feature>
<feature type="transmembrane region" description="Helical" evidence="6">
    <location>
        <begin position="34"/>
        <end position="59"/>
    </location>
</feature>
<accession>A0ABD5E1W4</accession>
<evidence type="ECO:0000256" key="6">
    <source>
        <dbReference type="SAM" id="Phobius"/>
    </source>
</evidence>
<dbReference type="PANTHER" id="PTHR30086">
    <property type="entry name" value="ARGININE EXPORTER PROTEIN ARGO"/>
    <property type="match status" value="1"/>
</dbReference>
<dbReference type="Proteomes" id="UP001183607">
    <property type="component" value="Unassembled WGS sequence"/>
</dbReference>
<comment type="caution">
    <text evidence="7">The sequence shown here is derived from an EMBL/GenBank/DDBJ whole genome shotgun (WGS) entry which is preliminary data.</text>
</comment>
<dbReference type="EMBL" id="JAVRER010000009">
    <property type="protein sequence ID" value="MDT0415435.1"/>
    <property type="molecule type" value="Genomic_DNA"/>
</dbReference>
<reference evidence="8" key="1">
    <citation type="submission" date="2023-07" db="EMBL/GenBank/DDBJ databases">
        <title>30 novel species of actinomycetes from the DSMZ collection.</title>
        <authorList>
            <person name="Nouioui I."/>
        </authorList>
    </citation>
    <scope>NUCLEOTIDE SEQUENCE [LARGE SCALE GENOMIC DNA]</scope>
    <source>
        <strain evidence="8">DSM 41982</strain>
    </source>
</reference>